<sequence>MSEQPAVDTTEELLKAGAVLPPGTPDAGDRAVPLVARAYRHPGLDDRVVVRLVAEELLAAEDLATGFLGLAPEGEPAVVGLGRRRSLGFPEWILVHHPEDGHAALAIVPELERAARQAKSKPKAALDTYHAIAGRLAAAVPHFLPTYYEQAGRVFIGVENATYAGQLFSHARQAEARHGLELDEDRLDAVFLEYALAGALPVKVLSGYAKELAARLSGDEALDRFTRLCLRRTAGGLPPSAQMAQDLRKLARAAGKDADATEQAYLSELLTLPATLRAATGWWKAHAGAIAALGRNDASVRAALLDVVPEARDHELAAVWLDIVESSGALDDLITGAARPQDGVAGWLSRYLTARNSAYGIPPRLPKLEAVIERLAPEVRAELAESGRRPLWAPSEVDLLDLLLALEIPVADPEDHSSLWLENWARGKDQRDLVALEADGRFRNAFRRAADGCGDNDSGRRTIRLLAGSPGGRPMLAEWMRAVARRSSAAGLPDLPDAMARLAWLPGEALVLAEDEVREAATADVAEVLARTLRTGLIDELSWPAWEDAAANLVPRKDVDDLVVADAWPHLIVSGSTQVRVLGPEGTALTHDLRVPANDRYSDVGCHYVDGELLVYWQSRDLDGGLRGYWHTAPDRLRPIESDNGTRGTKLDWYRNNDAATLALPGGGRTTGHGVLHRGDTAVPKERSVLTDGTSYWVWSWDGSEHDSAGWYEFDPVTGAQGRRTMPGFFADALRAAPDGSKFLGGWLLPAPSDAPTPIGTPVGGMLGWRTIRLPDGSRRGEDLAGTTVTVPPDSESPIRGLRFPGAERACAVVQGSYRLLLVDPDGVVTATVKTDRTPGTFATGTIMLPPVRYWNYLEPRDAEGSAVLRRIDRDTAAALLKAAESDGDDLPAQLRALLPGVSHDGLVAGIAGIARFAAQQQESLRAIVTRLTETLAGGHREQAPAGPPDEAVDQAFSGLGRYASYSWHLEDNDGVFQQIRAIGEALSAEDQPPAGPGRLHLELPVLGAAALRWDQALDHSEALVFRATAATTGQDDRAVLRTLLGELHARALPVSADATRWRRMTVHLDHRHMVKPDGSWQTGTWIGLLPLGGGAFIAFINVLDYGNSGTTWTALFHDPAGRFEVPAPYTVKSSDPVGAARDAGWAQAFLAELDARGPAPWVPEAAAEFARLTGLSETAAKLVVAGLPRVDGYERNFLTKEDRALLGVKVADTVVVRDELRGLDAEVRWAVVSALLPADPARLWTDGPDVAAAAEVWNAKVGRQAAVPEWLLGEAVRVLRVGQEAGSALRAVIDPAGTPELSRDLVWKVSGDRVRPADDNATGFTGSTLTMVVSTVSWLSHRLPAGDPIRAALPGALAAVRDRLANPELMLDLDRYIDLPGFRKAAGEPTETGEGFVRYGSVILATYDERPAPGIRTALLHGDDPYLKALLATEEEPFPTEVALRTVRDPGFEALLADPGDPKAGERDADGTWWPQDPTRSVPELVAEVAETHGLGGDAAAVYLMLLAMPDPTDRNLSRWTGWKPARMKAARAELAATDLVVEAVRSRAGRGLFLPGGWTELRTPQLPVEQWKISMFRASADRRAPLVPMEPAAALYARAWGRVRAGDVPRFEQLQVKRGRRR</sequence>
<evidence type="ECO:0000313" key="3">
    <source>
        <dbReference type="Proteomes" id="UP000236732"/>
    </source>
</evidence>
<feature type="region of interest" description="Disordered" evidence="1">
    <location>
        <begin position="1458"/>
        <end position="1477"/>
    </location>
</feature>
<protein>
    <recommendedName>
        <fullName evidence="4">DNA-binding protein</fullName>
    </recommendedName>
</protein>
<name>A0A1H6EQA0_9ACTN</name>
<proteinExistence type="predicted"/>
<gene>
    <name evidence="2" type="ORF">SAMN05444920_112282</name>
</gene>
<dbReference type="EMBL" id="FNVT01000012">
    <property type="protein sequence ID" value="SEG99196.1"/>
    <property type="molecule type" value="Genomic_DNA"/>
</dbReference>
<accession>A0A1H6EQA0</accession>
<dbReference type="Proteomes" id="UP000236732">
    <property type="component" value="Unassembled WGS sequence"/>
</dbReference>
<feature type="region of interest" description="Disordered" evidence="1">
    <location>
        <begin position="780"/>
        <end position="799"/>
    </location>
</feature>
<dbReference type="RefSeq" id="WP_103960526.1">
    <property type="nucleotide sequence ID" value="NZ_FNVT01000012.1"/>
</dbReference>
<keyword evidence="3" id="KW-1185">Reference proteome</keyword>
<evidence type="ECO:0008006" key="4">
    <source>
        <dbReference type="Google" id="ProtNLM"/>
    </source>
</evidence>
<evidence type="ECO:0000313" key="2">
    <source>
        <dbReference type="EMBL" id="SEG99196.1"/>
    </source>
</evidence>
<reference evidence="2 3" key="1">
    <citation type="submission" date="2016-10" db="EMBL/GenBank/DDBJ databases">
        <authorList>
            <person name="de Groot N.N."/>
        </authorList>
    </citation>
    <scope>NUCLEOTIDE SEQUENCE [LARGE SCALE GENOMIC DNA]</scope>
    <source>
        <strain evidence="2 3">CGMCC 4.7037</strain>
    </source>
</reference>
<organism evidence="2 3">
    <name type="scientific">Nonomuraea solani</name>
    <dbReference type="NCBI Taxonomy" id="1144553"/>
    <lineage>
        <taxon>Bacteria</taxon>
        <taxon>Bacillati</taxon>
        <taxon>Actinomycetota</taxon>
        <taxon>Actinomycetes</taxon>
        <taxon>Streptosporangiales</taxon>
        <taxon>Streptosporangiaceae</taxon>
        <taxon>Nonomuraea</taxon>
    </lineage>
</organism>
<evidence type="ECO:0000256" key="1">
    <source>
        <dbReference type="SAM" id="MobiDB-lite"/>
    </source>
</evidence>
<feature type="compositionally biased region" description="Basic and acidic residues" evidence="1">
    <location>
        <begin position="1461"/>
        <end position="1471"/>
    </location>
</feature>
<dbReference type="OrthoDB" id="218750at2"/>